<protein>
    <submittedName>
        <fullName evidence="4">V-type ATP synthase subunit F</fullName>
    </submittedName>
</protein>
<sequence length="112" mass="12543">MNENKIAIIGLGSLIEVFRIFGLDVYPVRNPDEAYEIYMSLSEKEYSLIIVLESVAGKIVENLKGKGKIPLILPDTFSNRKMGEELLRDMAEKALGIDIISEGEGYYGRKNS</sequence>
<dbReference type="Gene3D" id="3.40.50.10580">
    <property type="entry name" value="ATPase, V1 complex, subunit F"/>
    <property type="match status" value="1"/>
</dbReference>
<evidence type="ECO:0000256" key="3">
    <source>
        <dbReference type="ARBA" id="ARBA00023065"/>
    </source>
</evidence>
<dbReference type="InterPro" id="IPR036906">
    <property type="entry name" value="ATPase_V1_fsu_sf"/>
</dbReference>
<dbReference type="EMBL" id="DTDV01000007">
    <property type="protein sequence ID" value="HGK23387.1"/>
    <property type="molecule type" value="Genomic_DNA"/>
</dbReference>
<keyword evidence="2" id="KW-0813">Transport</keyword>
<organism evidence="4">
    <name type="scientific">Dictyoglomus thermophilum</name>
    <dbReference type="NCBI Taxonomy" id="14"/>
    <lineage>
        <taxon>Bacteria</taxon>
        <taxon>Pseudomonadati</taxon>
        <taxon>Dictyoglomota</taxon>
        <taxon>Dictyoglomia</taxon>
        <taxon>Dictyoglomales</taxon>
        <taxon>Dictyoglomaceae</taxon>
        <taxon>Dictyoglomus</taxon>
    </lineage>
</organism>
<evidence type="ECO:0000256" key="1">
    <source>
        <dbReference type="ARBA" id="ARBA00010148"/>
    </source>
</evidence>
<evidence type="ECO:0000256" key="2">
    <source>
        <dbReference type="ARBA" id="ARBA00022448"/>
    </source>
</evidence>
<name>A0A7C2GJ88_DICTH</name>
<comment type="caution">
    <text evidence="4">The sequence shown here is derived from an EMBL/GenBank/DDBJ whole genome shotgun (WGS) entry which is preliminary data.</text>
</comment>
<dbReference type="InterPro" id="IPR008218">
    <property type="entry name" value="ATPase_V1-cplx_f_g_su"/>
</dbReference>
<dbReference type="SUPFAM" id="SSF159468">
    <property type="entry name" value="AtpF-like"/>
    <property type="match status" value="1"/>
</dbReference>
<keyword evidence="3" id="KW-0406">Ion transport</keyword>
<dbReference type="RefSeq" id="WP_012547780.1">
    <property type="nucleotide sequence ID" value="NZ_VTFL01000004.1"/>
</dbReference>
<dbReference type="AlphaFoldDB" id="A0A7C2GJ88"/>
<dbReference type="GO" id="GO:0046961">
    <property type="term" value="F:proton-transporting ATPase activity, rotational mechanism"/>
    <property type="evidence" value="ECO:0007669"/>
    <property type="project" value="InterPro"/>
</dbReference>
<proteinExistence type="inferred from homology"/>
<dbReference type="Pfam" id="PF01990">
    <property type="entry name" value="ATP-synt_F"/>
    <property type="match status" value="1"/>
</dbReference>
<reference evidence="4" key="1">
    <citation type="journal article" date="2020" name="mSystems">
        <title>Genome- and Community-Level Interaction Insights into Carbon Utilization and Element Cycling Functions of Hydrothermarchaeota in Hydrothermal Sediment.</title>
        <authorList>
            <person name="Zhou Z."/>
            <person name="Liu Y."/>
            <person name="Xu W."/>
            <person name="Pan J."/>
            <person name="Luo Z.H."/>
            <person name="Li M."/>
        </authorList>
    </citation>
    <scope>NUCLEOTIDE SEQUENCE [LARGE SCALE GENOMIC DNA]</scope>
    <source>
        <strain evidence="4">SpSt-70</strain>
    </source>
</reference>
<evidence type="ECO:0000313" key="4">
    <source>
        <dbReference type="EMBL" id="HGK23387.1"/>
    </source>
</evidence>
<dbReference type="OMA" id="VFITENY"/>
<comment type="similarity">
    <text evidence="1">Belongs to the V-ATPase F subunit family.</text>
</comment>
<accession>A0A7C2GJ88</accession>
<gene>
    <name evidence="4" type="ORF">ENU78_02885</name>
</gene>